<dbReference type="InterPro" id="IPR019734">
    <property type="entry name" value="TPR_rpt"/>
</dbReference>
<dbReference type="Pfam" id="PF13181">
    <property type="entry name" value="TPR_8"/>
    <property type="match status" value="1"/>
</dbReference>
<dbReference type="SUPFAM" id="SSF53474">
    <property type="entry name" value="alpha/beta-Hydrolases"/>
    <property type="match status" value="1"/>
</dbReference>
<evidence type="ECO:0000256" key="2">
    <source>
        <dbReference type="SAM" id="Phobius"/>
    </source>
</evidence>
<keyword evidence="2" id="KW-0472">Membrane</keyword>
<protein>
    <recommendedName>
        <fullName evidence="7">NB-ARC domain-containing protein</fullName>
    </recommendedName>
</protein>
<keyword evidence="6" id="KW-1185">Reference proteome</keyword>
<evidence type="ECO:0000313" key="6">
    <source>
        <dbReference type="Proteomes" id="UP001408356"/>
    </source>
</evidence>
<dbReference type="SMART" id="SM00028">
    <property type="entry name" value="TPR"/>
    <property type="match status" value="5"/>
</dbReference>
<dbReference type="EMBL" id="JARVKF010000124">
    <property type="protein sequence ID" value="KAK9422284.1"/>
    <property type="molecule type" value="Genomic_DNA"/>
</dbReference>
<gene>
    <name evidence="5" type="ORF">SUNI508_04963</name>
</gene>
<evidence type="ECO:0000256" key="1">
    <source>
        <dbReference type="SAM" id="MobiDB-lite"/>
    </source>
</evidence>
<feature type="transmembrane region" description="Helical" evidence="2">
    <location>
        <begin position="91"/>
        <end position="117"/>
    </location>
</feature>
<evidence type="ECO:0000313" key="5">
    <source>
        <dbReference type="EMBL" id="KAK9422284.1"/>
    </source>
</evidence>
<evidence type="ECO:0000259" key="4">
    <source>
        <dbReference type="Pfam" id="PF20684"/>
    </source>
</evidence>
<keyword evidence="2" id="KW-0812">Transmembrane</keyword>
<dbReference type="Gene3D" id="3.40.50.1820">
    <property type="entry name" value="alpha/beta hydrolase"/>
    <property type="match status" value="1"/>
</dbReference>
<dbReference type="Pfam" id="PF00931">
    <property type="entry name" value="NB-ARC"/>
    <property type="match status" value="1"/>
</dbReference>
<dbReference type="Gene3D" id="3.40.50.300">
    <property type="entry name" value="P-loop containing nucleotide triphosphate hydrolases"/>
    <property type="match status" value="1"/>
</dbReference>
<feature type="compositionally biased region" description="Polar residues" evidence="1">
    <location>
        <begin position="363"/>
        <end position="374"/>
    </location>
</feature>
<reference evidence="5 6" key="1">
    <citation type="journal article" date="2024" name="J. Plant Pathol.">
        <title>Sequence and assembly of the genome of Seiridium unicorne, isolate CBS 538.82, causal agent of cypress canker disease.</title>
        <authorList>
            <person name="Scali E."/>
            <person name="Rocca G.D."/>
            <person name="Danti R."/>
            <person name="Garbelotto M."/>
            <person name="Barberini S."/>
            <person name="Baroncelli R."/>
            <person name="Emiliani G."/>
        </authorList>
    </citation>
    <scope>NUCLEOTIDE SEQUENCE [LARGE SCALE GENOMIC DNA]</scope>
    <source>
        <strain evidence="5 6">BM-138-508</strain>
    </source>
</reference>
<dbReference type="Pfam" id="PF13424">
    <property type="entry name" value="TPR_12"/>
    <property type="match status" value="1"/>
</dbReference>
<accession>A0ABR2V5V9</accession>
<dbReference type="PANTHER" id="PTHR46082:SF6">
    <property type="entry name" value="AAA+ ATPASE DOMAIN-CONTAINING PROTEIN-RELATED"/>
    <property type="match status" value="1"/>
</dbReference>
<keyword evidence="2" id="KW-1133">Transmembrane helix</keyword>
<dbReference type="SUPFAM" id="SSF52540">
    <property type="entry name" value="P-loop containing nucleoside triphosphate hydrolases"/>
    <property type="match status" value="1"/>
</dbReference>
<organism evidence="5 6">
    <name type="scientific">Seiridium unicorne</name>
    <dbReference type="NCBI Taxonomy" id="138068"/>
    <lineage>
        <taxon>Eukaryota</taxon>
        <taxon>Fungi</taxon>
        <taxon>Dikarya</taxon>
        <taxon>Ascomycota</taxon>
        <taxon>Pezizomycotina</taxon>
        <taxon>Sordariomycetes</taxon>
        <taxon>Xylariomycetidae</taxon>
        <taxon>Amphisphaeriales</taxon>
        <taxon>Sporocadaceae</taxon>
        <taxon>Seiridium</taxon>
    </lineage>
</organism>
<dbReference type="Pfam" id="PF20684">
    <property type="entry name" value="Fung_rhodopsin"/>
    <property type="match status" value="1"/>
</dbReference>
<dbReference type="Gene3D" id="1.25.40.10">
    <property type="entry name" value="Tetratricopeptide repeat domain"/>
    <property type="match status" value="2"/>
</dbReference>
<feature type="transmembrane region" description="Helical" evidence="2">
    <location>
        <begin position="15"/>
        <end position="36"/>
    </location>
</feature>
<feature type="transmembrane region" description="Helical" evidence="2">
    <location>
        <begin position="48"/>
        <end position="71"/>
    </location>
</feature>
<feature type="domain" description="NB-ARC" evidence="3">
    <location>
        <begin position="759"/>
        <end position="920"/>
    </location>
</feature>
<feature type="transmembrane region" description="Helical" evidence="2">
    <location>
        <begin position="174"/>
        <end position="194"/>
    </location>
</feature>
<evidence type="ECO:0000259" key="3">
    <source>
        <dbReference type="Pfam" id="PF00931"/>
    </source>
</evidence>
<comment type="caution">
    <text evidence="5">The sequence shown here is derived from an EMBL/GenBank/DDBJ whole genome shotgun (WGS) entry which is preliminary data.</text>
</comment>
<dbReference type="Proteomes" id="UP001408356">
    <property type="component" value="Unassembled WGS sequence"/>
</dbReference>
<name>A0ABR2V5V9_9PEZI</name>
<evidence type="ECO:0008006" key="7">
    <source>
        <dbReference type="Google" id="ProtNLM"/>
    </source>
</evidence>
<feature type="transmembrane region" description="Helical" evidence="2">
    <location>
        <begin position="206"/>
        <end position="226"/>
    </location>
</feature>
<dbReference type="InterPro" id="IPR053137">
    <property type="entry name" value="NLR-like"/>
</dbReference>
<dbReference type="InterPro" id="IPR002182">
    <property type="entry name" value="NB-ARC"/>
</dbReference>
<sequence length="1459" mass="164457">MSVSQPSPEFLAEDVRSNTIIVCCVCMGLALASFVMRVAARGLQRDRLLISDHLALAGLLCALAVSIIVLNNARLGVGLHIQRVPYSNIRTILLTSFIGEFFYGVGFTLIKLSILLLYRRIFVTRLVKVGSIILAVFVILWGIAFVIVCIFDCNPINGYWDLNVPSKCLSQSDFYIGFAVPNMVADVLMMALPLRDIWALQLNLRIKAGLFAVFVLAGLVVIASGLRIHFMLTMNPMDVTFTYVGVAVWTAVEIDIAVMCACLPTVRPVVVWFIGTARTWTQKSKWSETSVTELKSSRGGSRPTRLASRDNESQLRHWFGGLLNSVLDIKDELFAAGPVHWPASVLKVDKLEAIHQLAAKSHGGSQKSTMSQSQQHRKALISSRQLTARRSRTEDEPKLEAERWLQYIESGSPNFQLTMMIQTRHIRSSHPQRTWEDNQENPTTDERTTPSKRKHRLKALLKSNRSSETNKDTQEQGESSTRKVFWPRDYLVPDLPIARVWTYGYNADVISGIFEGNNQNSVSQHGRDLQAKLERDLDNRDPIIFVAHSLGGIILKDALRRSETCRSRTKLVVFLGTPHRGSSVAGWGLIASNLAKAVLQASNQEILRALEVNGEVLDNIHDEFQRLVLREEIRIHSFQEAKGLTGIAGLSEKVVDGFSSKLGLPTETVETIDANHMQMARCKDRGDEQYRSIFGVLRQFVRNELVGLGVATEHRAAQNTHNSVAEGTATSAMDADSHANSPVYQIPLSRNGNFVGRTEILENIRGRLFGTKTEQKLAVVGLGGVGKTQLALHIAYWVKDHEPDFSVLWLPVVSQSSFEQAYVELARRMSIQNNAAGEDVKDSVRRSLESDRRKWFLVVDNADDMDALLGSTESTGGISRYLPNTENCVVLFTTRSRDVAVSVARTGVVDLDEMGLSESTDFLTKSLIRKDLLRDPQMTEQLLQELSHLPLAIAQAAAYLNRNKHLSIQRYLELLRGTEQDMIGLLSREFADSTRYRGSRNAVATTWLVSFDQIQEIDRPASDLLSFLSCIESKAIPRSILPLISTEEATENAIGTLCGYTFLAAREDGETFDMHRLVHMAARIWIRQHDRLERATFDTISHINAIFPSSNPKNRRLWRVYLPHAIRLLDENNGTPFHDIGDLSYRVGGCLYEDRRFRESIKYFTTVYEYRRANLPEDDSGRLSAKSDLASAYLNDSQIKKAVEMLEHVVSIISRTLAEENNSRLSTEHELAHAYLEDMQIKKALDIYRHVVDVRSRTLDEDARERLVSEHELARAYHWDRQFDQAVDLLEHVVVVRRRTLDEEDHDRLTSEQLLAVAYTDVGRNKEAVAILEYVVEVQAKVLNEEDQSRLNSEHALAVEYRENGRIKEAIAIFEHVVEVRSQILQETDCDRLTSQHELARAYLEDCRAGDAIRLLQHVTAVEAKILPEDDPERVLSVDLLKEAQQALEEKYTDTDSSS</sequence>
<proteinExistence type="predicted"/>
<feature type="transmembrane region" description="Helical" evidence="2">
    <location>
        <begin position="129"/>
        <end position="154"/>
    </location>
</feature>
<dbReference type="InterPro" id="IPR027417">
    <property type="entry name" value="P-loop_NTPase"/>
</dbReference>
<feature type="region of interest" description="Disordered" evidence="1">
    <location>
        <begin position="426"/>
        <end position="480"/>
    </location>
</feature>
<dbReference type="SUPFAM" id="SSF48452">
    <property type="entry name" value="TPR-like"/>
    <property type="match status" value="2"/>
</dbReference>
<feature type="compositionally biased region" description="Basic residues" evidence="1">
    <location>
        <begin position="450"/>
        <end position="459"/>
    </location>
</feature>
<dbReference type="InterPro" id="IPR029058">
    <property type="entry name" value="AB_hydrolase_fold"/>
</dbReference>
<dbReference type="PANTHER" id="PTHR46082">
    <property type="entry name" value="ATP/GTP-BINDING PROTEIN-RELATED"/>
    <property type="match status" value="1"/>
</dbReference>
<feature type="domain" description="Rhodopsin" evidence="4">
    <location>
        <begin position="36"/>
        <end position="270"/>
    </location>
</feature>
<dbReference type="InterPro" id="IPR011990">
    <property type="entry name" value="TPR-like_helical_dom_sf"/>
</dbReference>
<feature type="region of interest" description="Disordered" evidence="1">
    <location>
        <begin position="359"/>
        <end position="399"/>
    </location>
</feature>
<dbReference type="InterPro" id="IPR049326">
    <property type="entry name" value="Rhodopsin_dom_fungi"/>
</dbReference>